<proteinExistence type="predicted"/>
<keyword evidence="1" id="KW-0472">Membrane</keyword>
<name>A0A7X5UD39_9GAMM</name>
<dbReference type="EMBL" id="JAARLZ010000011">
    <property type="protein sequence ID" value="NII08281.1"/>
    <property type="molecule type" value="Genomic_DNA"/>
</dbReference>
<feature type="transmembrane region" description="Helical" evidence="1">
    <location>
        <begin position="7"/>
        <end position="26"/>
    </location>
</feature>
<dbReference type="RefSeq" id="WP_166950876.1">
    <property type="nucleotide sequence ID" value="NZ_JAARLZ010000011.1"/>
</dbReference>
<dbReference type="AlphaFoldDB" id="A0A7X5UD39"/>
<keyword evidence="1" id="KW-0812">Transmembrane</keyword>
<comment type="caution">
    <text evidence="2">The sequence shown here is derived from an EMBL/GenBank/DDBJ whole genome shotgun (WGS) entry which is preliminary data.</text>
</comment>
<accession>A0A7X5UD39</accession>
<evidence type="ECO:0000313" key="3">
    <source>
        <dbReference type="Proteomes" id="UP000490980"/>
    </source>
</evidence>
<evidence type="ECO:0000313" key="2">
    <source>
        <dbReference type="EMBL" id="NII08281.1"/>
    </source>
</evidence>
<organism evidence="2 3">
    <name type="scientific">Luteibacter anthropi</name>
    <dbReference type="NCBI Taxonomy" id="564369"/>
    <lineage>
        <taxon>Bacteria</taxon>
        <taxon>Pseudomonadati</taxon>
        <taxon>Pseudomonadota</taxon>
        <taxon>Gammaproteobacteria</taxon>
        <taxon>Lysobacterales</taxon>
        <taxon>Rhodanobacteraceae</taxon>
        <taxon>Luteibacter</taxon>
    </lineage>
</organism>
<reference evidence="2 3" key="1">
    <citation type="submission" date="2020-03" db="EMBL/GenBank/DDBJ databases">
        <authorList>
            <person name="Lai Q."/>
        </authorList>
    </citation>
    <scope>NUCLEOTIDE SEQUENCE [LARGE SCALE GENOMIC DNA]</scope>
    <source>
        <strain evidence="2 3">CCUG 25036</strain>
    </source>
</reference>
<keyword evidence="3" id="KW-1185">Reference proteome</keyword>
<protein>
    <submittedName>
        <fullName evidence="2">Uncharacterized protein</fullName>
    </submittedName>
</protein>
<gene>
    <name evidence="2" type="ORF">HBF25_17995</name>
</gene>
<sequence length="71" mass="7933">MTRLRPLLLSILLVVLCIGVFAPLTQAFAGHYWLHATALLMGLTTWLWNLVAETKIRPVSRLQRTGSSVCL</sequence>
<feature type="transmembrane region" description="Helical" evidence="1">
    <location>
        <begin position="32"/>
        <end position="51"/>
    </location>
</feature>
<keyword evidence="1" id="KW-1133">Transmembrane helix</keyword>
<dbReference type="Proteomes" id="UP000490980">
    <property type="component" value="Unassembled WGS sequence"/>
</dbReference>
<evidence type="ECO:0000256" key="1">
    <source>
        <dbReference type="SAM" id="Phobius"/>
    </source>
</evidence>